<dbReference type="EMBL" id="CP126446">
    <property type="protein sequence ID" value="WIF99612.1"/>
    <property type="molecule type" value="Genomic_DNA"/>
</dbReference>
<proteinExistence type="predicted"/>
<dbReference type="Pfam" id="PF07883">
    <property type="entry name" value="Cupin_2"/>
    <property type="match status" value="1"/>
</dbReference>
<evidence type="ECO:0000259" key="1">
    <source>
        <dbReference type="Pfam" id="PF07883"/>
    </source>
</evidence>
<dbReference type="Gene3D" id="2.60.120.10">
    <property type="entry name" value="Jelly Rolls"/>
    <property type="match status" value="1"/>
</dbReference>
<dbReference type="InterPro" id="IPR013096">
    <property type="entry name" value="Cupin_2"/>
</dbReference>
<name>A0ABY8V2Y3_9BACI</name>
<dbReference type="Proteomes" id="UP001236652">
    <property type="component" value="Chromosome"/>
</dbReference>
<dbReference type="RefSeq" id="WP_231415929.1">
    <property type="nucleotide sequence ID" value="NZ_CP126446.1"/>
</dbReference>
<gene>
    <name evidence="2" type="ORF">QNI29_08130</name>
</gene>
<dbReference type="InterPro" id="IPR014710">
    <property type="entry name" value="RmlC-like_jellyroll"/>
</dbReference>
<accession>A0ABY8V2Y3</accession>
<evidence type="ECO:0000313" key="2">
    <source>
        <dbReference type="EMBL" id="WIF99612.1"/>
    </source>
</evidence>
<protein>
    <submittedName>
        <fullName evidence="2">Cupin domain-containing protein</fullName>
    </submittedName>
</protein>
<keyword evidence="3" id="KW-1185">Reference proteome</keyword>
<reference evidence="2 3" key="1">
    <citation type="submission" date="2023-05" db="EMBL/GenBank/DDBJ databases">
        <title>Comparative genomics reveals the evidence of polycyclic aromatic hydrocarbons degradation in moderately halophilic genus Pontibacillus.</title>
        <authorList>
            <person name="Yang H."/>
            <person name="Qian Z."/>
        </authorList>
    </citation>
    <scope>NUCLEOTIDE SEQUENCE [LARGE SCALE GENOMIC DNA]</scope>
    <source>
        <strain evidence="3">HN14</strain>
    </source>
</reference>
<sequence length="117" mass="12998">MEWFRFDERVGNPITEFGSDFIMSKIAITEEKTHITCMYLQVGGSIGYHPAVVNQLLLVVKGEGTVCGEEREFISISEGEAVFWNKGEKHETRSEKGLTAIVIEGDGVTPDWMASPS</sequence>
<feature type="domain" description="Cupin type-2" evidence="1">
    <location>
        <begin position="38"/>
        <end position="96"/>
    </location>
</feature>
<dbReference type="InterPro" id="IPR011051">
    <property type="entry name" value="RmlC_Cupin_sf"/>
</dbReference>
<organism evidence="2 3">
    <name type="scientific">Pontibacillus chungwhensis</name>
    <dbReference type="NCBI Taxonomy" id="265426"/>
    <lineage>
        <taxon>Bacteria</taxon>
        <taxon>Bacillati</taxon>
        <taxon>Bacillota</taxon>
        <taxon>Bacilli</taxon>
        <taxon>Bacillales</taxon>
        <taxon>Bacillaceae</taxon>
        <taxon>Pontibacillus</taxon>
    </lineage>
</organism>
<evidence type="ECO:0000313" key="3">
    <source>
        <dbReference type="Proteomes" id="UP001236652"/>
    </source>
</evidence>
<dbReference type="SUPFAM" id="SSF51182">
    <property type="entry name" value="RmlC-like cupins"/>
    <property type="match status" value="1"/>
</dbReference>